<protein>
    <submittedName>
        <fullName evidence="3">Zinc finger, CCHC-type containing protein</fullName>
    </submittedName>
</protein>
<proteinExistence type="predicted"/>
<feature type="region of interest" description="Disordered" evidence="1">
    <location>
        <begin position="54"/>
        <end position="79"/>
    </location>
</feature>
<feature type="compositionally biased region" description="Polar residues" evidence="1">
    <location>
        <begin position="135"/>
        <end position="146"/>
    </location>
</feature>
<dbReference type="PROSITE" id="PS50994">
    <property type="entry name" value="INTEGRASE"/>
    <property type="match status" value="1"/>
</dbReference>
<feature type="domain" description="Integrase catalytic" evidence="2">
    <location>
        <begin position="204"/>
        <end position="378"/>
    </location>
</feature>
<reference evidence="3" key="2">
    <citation type="submission" date="2022-01" db="EMBL/GenBank/DDBJ databases">
        <authorList>
            <person name="Yamashiro T."/>
            <person name="Shiraishi A."/>
            <person name="Satake H."/>
            <person name="Nakayama K."/>
        </authorList>
    </citation>
    <scope>NUCLEOTIDE SEQUENCE</scope>
</reference>
<evidence type="ECO:0000259" key="2">
    <source>
        <dbReference type="PROSITE" id="PS50994"/>
    </source>
</evidence>
<evidence type="ECO:0000313" key="3">
    <source>
        <dbReference type="EMBL" id="GJS81143.1"/>
    </source>
</evidence>
<dbReference type="EMBL" id="BQNB010010726">
    <property type="protein sequence ID" value="GJS81143.1"/>
    <property type="molecule type" value="Genomic_DNA"/>
</dbReference>
<dbReference type="SUPFAM" id="SSF53098">
    <property type="entry name" value="Ribonuclease H-like"/>
    <property type="match status" value="1"/>
</dbReference>
<feature type="region of interest" description="Disordered" evidence="1">
    <location>
        <begin position="127"/>
        <end position="146"/>
    </location>
</feature>
<reference evidence="3" key="1">
    <citation type="journal article" date="2022" name="Int. J. Mol. Sci.">
        <title>Draft Genome of Tanacetum Coccineum: Genomic Comparison of Closely Related Tanacetum-Family Plants.</title>
        <authorList>
            <person name="Yamashiro T."/>
            <person name="Shiraishi A."/>
            <person name="Nakayama K."/>
            <person name="Satake H."/>
        </authorList>
    </citation>
    <scope>NUCLEOTIDE SEQUENCE</scope>
</reference>
<name>A0ABQ4YWX4_9ASTR</name>
<keyword evidence="4" id="KW-1185">Reference proteome</keyword>
<dbReference type="Proteomes" id="UP001151760">
    <property type="component" value="Unassembled WGS sequence"/>
</dbReference>
<evidence type="ECO:0000313" key="4">
    <source>
        <dbReference type="Proteomes" id="UP001151760"/>
    </source>
</evidence>
<evidence type="ECO:0000256" key="1">
    <source>
        <dbReference type="SAM" id="MobiDB-lite"/>
    </source>
</evidence>
<dbReference type="InterPro" id="IPR039537">
    <property type="entry name" value="Retrotran_Ty1/copia-like"/>
</dbReference>
<dbReference type="Pfam" id="PF25597">
    <property type="entry name" value="SH3_retrovirus"/>
    <property type="match status" value="2"/>
</dbReference>
<dbReference type="InterPro" id="IPR057670">
    <property type="entry name" value="SH3_retrovirus"/>
</dbReference>
<dbReference type="InterPro" id="IPR012337">
    <property type="entry name" value="RNaseH-like_sf"/>
</dbReference>
<feature type="compositionally biased region" description="Basic and acidic residues" evidence="1">
    <location>
        <begin position="227"/>
        <end position="238"/>
    </location>
</feature>
<dbReference type="Gene3D" id="3.30.420.10">
    <property type="entry name" value="Ribonuclease H-like superfamily/Ribonuclease H"/>
    <property type="match status" value="1"/>
</dbReference>
<accession>A0ABQ4YWX4</accession>
<organism evidence="3 4">
    <name type="scientific">Tanacetum coccineum</name>
    <dbReference type="NCBI Taxonomy" id="301880"/>
    <lineage>
        <taxon>Eukaryota</taxon>
        <taxon>Viridiplantae</taxon>
        <taxon>Streptophyta</taxon>
        <taxon>Embryophyta</taxon>
        <taxon>Tracheophyta</taxon>
        <taxon>Spermatophyta</taxon>
        <taxon>Magnoliopsida</taxon>
        <taxon>eudicotyledons</taxon>
        <taxon>Gunneridae</taxon>
        <taxon>Pentapetalae</taxon>
        <taxon>asterids</taxon>
        <taxon>campanulids</taxon>
        <taxon>Asterales</taxon>
        <taxon>Asteraceae</taxon>
        <taxon>Asteroideae</taxon>
        <taxon>Anthemideae</taxon>
        <taxon>Anthemidinae</taxon>
        <taxon>Tanacetum</taxon>
    </lineage>
</organism>
<gene>
    <name evidence="3" type="ORF">Tco_0747684</name>
</gene>
<dbReference type="PANTHER" id="PTHR42648">
    <property type="entry name" value="TRANSPOSASE, PUTATIVE-RELATED"/>
    <property type="match status" value="1"/>
</dbReference>
<dbReference type="PANTHER" id="PTHR42648:SF30">
    <property type="entry name" value="RIBONUCLEASE H-LIKE DOMAIN, GAG-PRE-INTEGRASE DOMAIN PROTEIN-RELATED"/>
    <property type="match status" value="1"/>
</dbReference>
<dbReference type="InterPro" id="IPR001584">
    <property type="entry name" value="Integrase_cat-core"/>
</dbReference>
<feature type="region of interest" description="Disordered" evidence="1">
    <location>
        <begin position="217"/>
        <end position="246"/>
    </location>
</feature>
<comment type="caution">
    <text evidence="3">The sequence shown here is derived from an EMBL/GenBank/DDBJ whole genome shotgun (WGS) entry which is preliminary data.</text>
</comment>
<sequence length="562" mass="63260">MPRTRTNTWFYPKELSNFAKLDKFEGVDFRRWQKKMHFLLSSMSVVYVLTTPMPEDGGDDATVKQIRKSPSGQKNDDISQRFNPQCHLRIEESLRMQDSDKPKVNNVVGPSVVNMCGKPRHLKKDCKGGKFGNKANGSSTNGSVDGSTNSLKVVRLTDPKLKTLDERGIECIFVGYAEHSKAFRFSSVPRPSLRIPNGTENTGGSVVPEEVTKKAWQGYTSPPLELRSNKSKADKPKDNTLTGSVPGQDVASRDLCDLHATPSLGNKKYFVTFIDDASRGTISKTLGLVRGGEYTGDTLYFQSVGIIHETTAPYTPQQNGISERKNKVLKEMVNSMLSYSGLSQGFWGEAMLTACYLLNRVPNKRNRITPYELWTKRKPNLNYLRVWGCRAVVRLPDPKLKTLGERGIECIFVGYAEHSKAFRFYVIEPNDSVSINSIIESRDAIFDENRFSSVPRPSLRIPNGTEDIGGSVVPEEVTEEVVQQPEPELRKSKRNRTPKDFGPEFQLYLIEGTRDEVSDQHSYCFNVEDDPKTFDEAMKSQDVAFWKEAINDEMDSIMGNNT</sequence>
<dbReference type="InterPro" id="IPR036397">
    <property type="entry name" value="RNaseH_sf"/>
</dbReference>